<accession>A8M401</accession>
<evidence type="ECO:0000256" key="1">
    <source>
        <dbReference type="SAM" id="MobiDB-lite"/>
    </source>
</evidence>
<evidence type="ECO:0000313" key="2">
    <source>
        <dbReference type="EMBL" id="ABV98415.1"/>
    </source>
</evidence>
<proteinExistence type="predicted"/>
<dbReference type="KEGG" id="saq:Sare_2573"/>
<dbReference type="InterPro" id="IPR013381">
    <property type="entry name" value="CRISPR-assoc_prot_Cse1"/>
</dbReference>
<organism evidence="2">
    <name type="scientific">Salinispora arenicola (strain CNS-205)</name>
    <dbReference type="NCBI Taxonomy" id="391037"/>
    <lineage>
        <taxon>Bacteria</taxon>
        <taxon>Bacillati</taxon>
        <taxon>Actinomycetota</taxon>
        <taxon>Actinomycetes</taxon>
        <taxon>Micromonosporales</taxon>
        <taxon>Micromonosporaceae</taxon>
        <taxon>Salinispora</taxon>
    </lineage>
</organism>
<dbReference type="CDD" id="cd09729">
    <property type="entry name" value="Cse1_I-E"/>
    <property type="match status" value="1"/>
</dbReference>
<reference evidence="2" key="1">
    <citation type="submission" date="2007-10" db="EMBL/GenBank/DDBJ databases">
        <title>Complete sequence of Salinispora arenicola CNS-205.</title>
        <authorList>
            <consortium name="US DOE Joint Genome Institute"/>
            <person name="Copeland A."/>
            <person name="Lucas S."/>
            <person name="Lapidus A."/>
            <person name="Barry K."/>
            <person name="Glavina del Rio T."/>
            <person name="Dalin E."/>
            <person name="Tice H."/>
            <person name="Pitluck S."/>
            <person name="Foster B."/>
            <person name="Schmutz J."/>
            <person name="Larimer F."/>
            <person name="Land M."/>
            <person name="Hauser L."/>
            <person name="Kyrpides N."/>
            <person name="Ivanova N."/>
            <person name="Jensen P.R."/>
            <person name="Moore B.S."/>
            <person name="Penn K."/>
            <person name="Jenkins C."/>
            <person name="Udwary D."/>
            <person name="Xiang L."/>
            <person name="Gontang E."/>
            <person name="Richardson P."/>
        </authorList>
    </citation>
    <scope>NUCLEOTIDE SEQUENCE [LARGE SCALE GENOMIC DNA]</scope>
    <source>
        <strain evidence="2">CNS-205</strain>
    </source>
</reference>
<protein>
    <submittedName>
        <fullName evidence="2">CRISPR-associated protein, Cse1 family</fullName>
    </submittedName>
</protein>
<dbReference type="Pfam" id="PF09481">
    <property type="entry name" value="CRISPR_Cse1"/>
    <property type="match status" value="1"/>
</dbReference>
<dbReference type="NCBIfam" id="TIGR02547">
    <property type="entry name" value="casA_cse1"/>
    <property type="match status" value="1"/>
</dbReference>
<dbReference type="HOGENOM" id="CLU_034285_0_0_11"/>
<dbReference type="Gene3D" id="1.10.132.100">
    <property type="match status" value="1"/>
</dbReference>
<dbReference type="AlphaFoldDB" id="A8M401"/>
<feature type="compositionally biased region" description="Basic and acidic residues" evidence="1">
    <location>
        <begin position="226"/>
        <end position="251"/>
    </location>
</feature>
<name>A8M401_SALAI</name>
<dbReference type="eggNOG" id="COG1203">
    <property type="taxonomic scope" value="Bacteria"/>
</dbReference>
<sequence length="560" mass="61470">MSDPAPSFSLSGQPWIPVLDLAGRRRLVSLAELFAQAAELRAVAGDLPTQTSALLRLLLAILHRAVDGPEDERVWQGLWRQPDLPAGDVVDYLDEYRDRFDLLHPVTPFYQVADLRTQKQNDVFGLQRFIADVPNGAPYLTTRLGPGLQRLTPAEAAVWLVHCQAYDTSGIKSGAVGDPRVSGGKGYPIGPGAGGSLGLVYLEGRTLRETLLLNLVPLDNAYLQQDPERDSPMWERDPHGPAEEAERDRGPHGPLNLYTWQSRRIRLFGDQTGITGAMIANGDRITWTNLHRKEPMSGWRRSPHQEKKLVLPTVYLPSLHDHTRALWRGLTAVLPTSAEKPGADAPTRRPPAVSQWLAGLRVTGLIDDRYRVTTRAVGVIYGNQMSVINEIYHDAVTMPVQAFEPTGPLATTIVDSAADADAAVTTLRGLAVNLCRASGGYGERPEDPPAAAADRAAELAYAELDVLFRQWLGGLDPADDPAQARVRWQTQARRCVLRLGSDLVDWSGPRAWAGRYVDPEKKKRISSPLADRHFRDALHRALPLATTTIATPSAPQEVPA</sequence>
<feature type="region of interest" description="Disordered" evidence="1">
    <location>
        <begin position="226"/>
        <end position="255"/>
    </location>
</feature>
<dbReference type="EMBL" id="CP000850">
    <property type="protein sequence ID" value="ABV98415.1"/>
    <property type="molecule type" value="Genomic_DNA"/>
</dbReference>
<gene>
    <name evidence="2" type="ordered locus">Sare_2573</name>
</gene>
<dbReference type="STRING" id="391037.Sare_2573"/>